<dbReference type="AlphaFoldDB" id="A0A7C9F4L7"/>
<evidence type="ECO:0000313" key="3">
    <source>
        <dbReference type="Proteomes" id="UP000479293"/>
    </source>
</evidence>
<feature type="chain" id="PRO_5028938864" evidence="1">
    <location>
        <begin position="20"/>
        <end position="229"/>
    </location>
</feature>
<accession>A0A7C9F4L7</accession>
<evidence type="ECO:0000313" key="2">
    <source>
        <dbReference type="EMBL" id="MPR32226.1"/>
    </source>
</evidence>
<gene>
    <name evidence="2" type="ORF">GBK04_02405</name>
</gene>
<keyword evidence="1" id="KW-0732">Signal</keyword>
<reference evidence="2 3" key="1">
    <citation type="submission" date="2019-10" db="EMBL/GenBank/DDBJ databases">
        <title>Draft Genome Sequence of Cytophagaceae sp. SJW1-29.</title>
        <authorList>
            <person name="Choi A."/>
        </authorList>
    </citation>
    <scope>NUCLEOTIDE SEQUENCE [LARGE SCALE GENOMIC DNA]</scope>
    <source>
        <strain evidence="2 3">SJW1-29</strain>
    </source>
</reference>
<protein>
    <submittedName>
        <fullName evidence="2">DUF3575 domain-containing protein</fullName>
    </submittedName>
</protein>
<organism evidence="2 3">
    <name type="scientific">Salmonirosea aquatica</name>
    <dbReference type="NCBI Taxonomy" id="2654236"/>
    <lineage>
        <taxon>Bacteria</taxon>
        <taxon>Pseudomonadati</taxon>
        <taxon>Bacteroidota</taxon>
        <taxon>Cytophagia</taxon>
        <taxon>Cytophagales</taxon>
        <taxon>Spirosomataceae</taxon>
        <taxon>Salmonirosea</taxon>
    </lineage>
</organism>
<name>A0A7C9F4L7_9BACT</name>
<dbReference type="RefSeq" id="WP_152756526.1">
    <property type="nucleotide sequence ID" value="NZ_WHLY01000002.1"/>
</dbReference>
<feature type="signal peptide" evidence="1">
    <location>
        <begin position="1"/>
        <end position="19"/>
    </location>
</feature>
<dbReference type="Proteomes" id="UP000479293">
    <property type="component" value="Unassembled WGS sequence"/>
</dbReference>
<keyword evidence="3" id="KW-1185">Reference proteome</keyword>
<sequence length="229" mass="26467">MRKCLLGVLFVCSLASAYAQVPSPDTLGSVIILKVTPLALFDLDNTVQAGIEVPLWNPAWTVQQEVGYGHSAFNLWHVERDEHPHRETWRSRSQIRYYFHKRNQQSAYIAGEYLFKKNSEEQFESVGYDCTGGRFNQQCAYFKNQDTHLGRFVNAFHIKWGGQIVMGERWLMDIYLGLGIRALNVRYLGLPRNTRSDDQVDFFSIRTDIPGRYRPTGSLSMGFHFGYRL</sequence>
<dbReference type="InterPro" id="IPR021958">
    <property type="entry name" value="DUF3575"/>
</dbReference>
<comment type="caution">
    <text evidence="2">The sequence shown here is derived from an EMBL/GenBank/DDBJ whole genome shotgun (WGS) entry which is preliminary data.</text>
</comment>
<dbReference type="Pfam" id="PF12099">
    <property type="entry name" value="DUF3575"/>
    <property type="match status" value="1"/>
</dbReference>
<dbReference type="EMBL" id="WHLY01000002">
    <property type="protein sequence ID" value="MPR32226.1"/>
    <property type="molecule type" value="Genomic_DNA"/>
</dbReference>
<proteinExistence type="predicted"/>
<evidence type="ECO:0000256" key="1">
    <source>
        <dbReference type="SAM" id="SignalP"/>
    </source>
</evidence>